<name>E6PMT1_9ZZZZ</name>
<dbReference type="AlphaFoldDB" id="E6PMT1"/>
<evidence type="ECO:0000313" key="2">
    <source>
        <dbReference type="EMBL" id="CBH96233.1"/>
    </source>
</evidence>
<dbReference type="EMBL" id="CABM01000022">
    <property type="protein sequence ID" value="CBH96233.1"/>
    <property type="molecule type" value="Genomic_DNA"/>
</dbReference>
<reference evidence="2" key="1">
    <citation type="submission" date="2009-10" db="EMBL/GenBank/DDBJ databases">
        <title>Diversity of trophic interactions inside an arsenic-rich microbial ecosystem.</title>
        <authorList>
            <person name="Bertin P.N."/>
            <person name="Heinrich-Salmeron A."/>
            <person name="Pelletier E."/>
            <person name="Goulhen-Chollet F."/>
            <person name="Arsene-Ploetze F."/>
            <person name="Gallien S."/>
            <person name="Calteau A."/>
            <person name="Vallenet D."/>
            <person name="Casiot C."/>
            <person name="Chane-Woon-Ming B."/>
            <person name="Giloteaux L."/>
            <person name="Barakat M."/>
            <person name="Bonnefoy V."/>
            <person name="Bruneel O."/>
            <person name="Chandler M."/>
            <person name="Cleiss J."/>
            <person name="Duran R."/>
            <person name="Elbaz-Poulichet F."/>
            <person name="Fonknechten N."/>
            <person name="Lauga B."/>
            <person name="Mornico D."/>
            <person name="Ortet P."/>
            <person name="Schaeffer C."/>
            <person name="Siguier P."/>
            <person name="Alexander Thil Smith A."/>
            <person name="Van Dorsselaer A."/>
            <person name="Weissenbach J."/>
            <person name="Medigue C."/>
            <person name="Le Paslier D."/>
        </authorList>
    </citation>
    <scope>NUCLEOTIDE SEQUENCE</scope>
</reference>
<evidence type="ECO:0000256" key="1">
    <source>
        <dbReference type="SAM" id="MobiDB-lite"/>
    </source>
</evidence>
<comment type="caution">
    <text evidence="2">The sequence shown here is derived from an EMBL/GenBank/DDBJ whole genome shotgun (WGS) entry which is preliminary data.</text>
</comment>
<organism evidence="2">
    <name type="scientific">mine drainage metagenome</name>
    <dbReference type="NCBI Taxonomy" id="410659"/>
    <lineage>
        <taxon>unclassified sequences</taxon>
        <taxon>metagenomes</taxon>
        <taxon>ecological metagenomes</taxon>
    </lineage>
</organism>
<protein>
    <submittedName>
        <fullName evidence="2">Uncharacterized protein</fullName>
    </submittedName>
</protein>
<feature type="region of interest" description="Disordered" evidence="1">
    <location>
        <begin position="14"/>
        <end position="67"/>
    </location>
</feature>
<accession>E6PMT1</accession>
<sequence length="67" mass="7128">MRFHSRAELVGMAHDAMHGRADEAAATTMSRPGAASQANPHADTADYPVESERDPVMAYNTSGAPSR</sequence>
<proteinExistence type="predicted"/>
<gene>
    <name evidence="2" type="ORF">CARN2_1224</name>
</gene>